<accession>A7SLY8</accession>
<name>A7SLY8_NEMVE</name>
<gene>
    <name evidence="1" type="ORF">NEMVEDRAFT_v1g246108</name>
</gene>
<dbReference type="HOGENOM" id="CLU_2187028_0_0_1"/>
<evidence type="ECO:0000313" key="1">
    <source>
        <dbReference type="EMBL" id="EDO35269.1"/>
    </source>
</evidence>
<organism evidence="1 2">
    <name type="scientific">Nematostella vectensis</name>
    <name type="common">Starlet sea anemone</name>
    <dbReference type="NCBI Taxonomy" id="45351"/>
    <lineage>
        <taxon>Eukaryota</taxon>
        <taxon>Metazoa</taxon>
        <taxon>Cnidaria</taxon>
        <taxon>Anthozoa</taxon>
        <taxon>Hexacorallia</taxon>
        <taxon>Actiniaria</taxon>
        <taxon>Edwardsiidae</taxon>
        <taxon>Nematostella</taxon>
    </lineage>
</organism>
<evidence type="ECO:0000313" key="2">
    <source>
        <dbReference type="Proteomes" id="UP000001593"/>
    </source>
</evidence>
<dbReference type="AlphaFoldDB" id="A7SLY8"/>
<sequence length="109" mass="12706">MTLTKTVSCIELPSYIKQEALQAKRVRWSIELEEVHYFKPQKMNKRDSLGRKVKNLKHIVSGFAGRTGLNFSGLEFIKNQLRNRASVYEVAEHYDNKPWDELFDLYGGV</sequence>
<dbReference type="EMBL" id="DS469703">
    <property type="protein sequence ID" value="EDO35269.1"/>
    <property type="molecule type" value="Genomic_DNA"/>
</dbReference>
<reference evidence="1 2" key="1">
    <citation type="journal article" date="2007" name="Science">
        <title>Sea anemone genome reveals ancestral eumetazoan gene repertoire and genomic organization.</title>
        <authorList>
            <person name="Putnam N.H."/>
            <person name="Srivastava M."/>
            <person name="Hellsten U."/>
            <person name="Dirks B."/>
            <person name="Chapman J."/>
            <person name="Salamov A."/>
            <person name="Terry A."/>
            <person name="Shapiro H."/>
            <person name="Lindquist E."/>
            <person name="Kapitonov V.V."/>
            <person name="Jurka J."/>
            <person name="Genikhovich G."/>
            <person name="Grigoriev I.V."/>
            <person name="Lucas S.M."/>
            <person name="Steele R.E."/>
            <person name="Finnerty J.R."/>
            <person name="Technau U."/>
            <person name="Martindale M.Q."/>
            <person name="Rokhsar D.S."/>
        </authorList>
    </citation>
    <scope>NUCLEOTIDE SEQUENCE [LARGE SCALE GENOMIC DNA]</scope>
    <source>
        <strain evidence="2">CH2 X CH6</strain>
    </source>
</reference>
<dbReference type="Proteomes" id="UP000001593">
    <property type="component" value="Unassembled WGS sequence"/>
</dbReference>
<protein>
    <submittedName>
        <fullName evidence="1">Uncharacterized protein</fullName>
    </submittedName>
</protein>
<dbReference type="InParanoid" id="A7SLY8"/>
<keyword evidence="2" id="KW-1185">Reference proteome</keyword>
<proteinExistence type="predicted"/>